<keyword evidence="3" id="KW-1185">Reference proteome</keyword>
<dbReference type="InterPro" id="IPR035994">
    <property type="entry name" value="Nucleoside_phosphorylase_sf"/>
</dbReference>
<name>A0AAD9YFH9_COLKA</name>
<accession>A0AAD9YFH9</accession>
<dbReference type="GO" id="GO:0009116">
    <property type="term" value="P:nucleoside metabolic process"/>
    <property type="evidence" value="ECO:0007669"/>
    <property type="project" value="InterPro"/>
</dbReference>
<comment type="caution">
    <text evidence="2">The sequence shown here is derived from an EMBL/GenBank/DDBJ whole genome shotgun (WGS) entry which is preliminary data.</text>
</comment>
<dbReference type="Proteomes" id="UP001281614">
    <property type="component" value="Unassembled WGS sequence"/>
</dbReference>
<evidence type="ECO:0000313" key="2">
    <source>
        <dbReference type="EMBL" id="KAK2764180.1"/>
    </source>
</evidence>
<evidence type="ECO:0000259" key="1">
    <source>
        <dbReference type="Pfam" id="PF01048"/>
    </source>
</evidence>
<feature type="domain" description="Nucleoside phosphorylase" evidence="1">
    <location>
        <begin position="15"/>
        <end position="116"/>
    </location>
</feature>
<dbReference type="InterPro" id="IPR000845">
    <property type="entry name" value="Nucleoside_phosphorylase_d"/>
</dbReference>
<dbReference type="Gene3D" id="3.40.50.1580">
    <property type="entry name" value="Nucleoside phosphorylase domain"/>
    <property type="match status" value="1"/>
</dbReference>
<protein>
    <submittedName>
        <fullName evidence="2">Pfs domain-containing protein</fullName>
    </submittedName>
</protein>
<dbReference type="GO" id="GO:0003824">
    <property type="term" value="F:catalytic activity"/>
    <property type="evidence" value="ECO:0007669"/>
    <property type="project" value="InterPro"/>
</dbReference>
<dbReference type="SUPFAM" id="SSF53167">
    <property type="entry name" value="Purine and uridine phosphorylases"/>
    <property type="match status" value="1"/>
</dbReference>
<dbReference type="PANTHER" id="PTHR46082">
    <property type="entry name" value="ATP/GTP-BINDING PROTEIN-RELATED"/>
    <property type="match status" value="1"/>
</dbReference>
<dbReference type="Pfam" id="PF01048">
    <property type="entry name" value="PNP_UDP_1"/>
    <property type="match status" value="1"/>
</dbReference>
<gene>
    <name evidence="2" type="ORF">CKAH01_15786</name>
</gene>
<dbReference type="EMBL" id="VYYT01000137">
    <property type="protein sequence ID" value="KAK2764180.1"/>
    <property type="molecule type" value="Genomic_DNA"/>
</dbReference>
<sequence length="155" mass="17287">MLDHIHEDLPMPERDTNAYILGSIGTHNVVMACLPSGQYGTNNAADVASNMGRSFPSIRIRLMVGIGGGVPDIELGDIVVGERVIQHDLGKMTTGVFERTATPTRPPHVLLKAVSKLRAYHERQKSMIPTYLRQMQQRYPKLKAYECPELRQDCS</sequence>
<proteinExistence type="predicted"/>
<dbReference type="AlphaFoldDB" id="A0AAD9YFH9"/>
<dbReference type="InterPro" id="IPR053137">
    <property type="entry name" value="NLR-like"/>
</dbReference>
<organism evidence="2 3">
    <name type="scientific">Colletotrichum kahawae</name>
    <name type="common">Coffee berry disease fungus</name>
    <dbReference type="NCBI Taxonomy" id="34407"/>
    <lineage>
        <taxon>Eukaryota</taxon>
        <taxon>Fungi</taxon>
        <taxon>Dikarya</taxon>
        <taxon>Ascomycota</taxon>
        <taxon>Pezizomycotina</taxon>
        <taxon>Sordariomycetes</taxon>
        <taxon>Hypocreomycetidae</taxon>
        <taxon>Glomerellales</taxon>
        <taxon>Glomerellaceae</taxon>
        <taxon>Colletotrichum</taxon>
        <taxon>Colletotrichum gloeosporioides species complex</taxon>
    </lineage>
</organism>
<dbReference type="PANTHER" id="PTHR46082:SF11">
    <property type="entry name" value="AAA+ ATPASE DOMAIN-CONTAINING PROTEIN-RELATED"/>
    <property type="match status" value="1"/>
</dbReference>
<reference evidence="2" key="1">
    <citation type="submission" date="2023-02" db="EMBL/GenBank/DDBJ databases">
        <title>Colletotrichum kahawae CIFC_Que2 genome sequencing and assembly.</title>
        <authorList>
            <person name="Baroncelli R."/>
        </authorList>
    </citation>
    <scope>NUCLEOTIDE SEQUENCE</scope>
    <source>
        <strain evidence="2">CIFC_Que2</strain>
    </source>
</reference>
<evidence type="ECO:0000313" key="3">
    <source>
        <dbReference type="Proteomes" id="UP001281614"/>
    </source>
</evidence>